<dbReference type="InterPro" id="IPR015943">
    <property type="entry name" value="WD40/YVTN_repeat-like_dom_sf"/>
</dbReference>
<keyword evidence="1" id="KW-1133">Transmembrane helix</keyword>
<organism evidence="3 4">
    <name type="scientific">Giardia muris</name>
    <dbReference type="NCBI Taxonomy" id="5742"/>
    <lineage>
        <taxon>Eukaryota</taxon>
        <taxon>Metamonada</taxon>
        <taxon>Diplomonadida</taxon>
        <taxon>Hexamitidae</taxon>
        <taxon>Giardiinae</taxon>
        <taxon>Giardia</taxon>
    </lineage>
</organism>
<feature type="transmembrane region" description="Helical" evidence="1">
    <location>
        <begin position="773"/>
        <end position="794"/>
    </location>
</feature>
<dbReference type="Proteomes" id="UP000315496">
    <property type="component" value="Chromosome 1"/>
</dbReference>
<dbReference type="VEuPathDB" id="GiardiaDB:GMRT_14210"/>
<accession>A0A4Z1TCM8</accession>
<reference evidence="3 4" key="1">
    <citation type="submission" date="2019-05" db="EMBL/GenBank/DDBJ databases">
        <title>The compact genome of Giardia muris reveals important steps in the evolution of intestinal protozoan parasites.</title>
        <authorList>
            <person name="Xu F."/>
            <person name="Jimenez-Gonzalez A."/>
            <person name="Einarsson E."/>
            <person name="Astvaldsson A."/>
            <person name="Peirasmaki D."/>
            <person name="Eckmann L."/>
            <person name="Andersson J.O."/>
            <person name="Svard S.G."/>
            <person name="Jerlstrom-Hultqvist J."/>
        </authorList>
    </citation>
    <scope>NUCLEOTIDE SEQUENCE [LARGE SCALE GENOMIC DNA]</scope>
    <source>
        <strain evidence="3 4">Roberts-Thomson</strain>
    </source>
</reference>
<dbReference type="PANTHER" id="PTHR10644">
    <property type="entry name" value="DNA REPAIR/RNA PROCESSING CPSF FAMILY"/>
    <property type="match status" value="1"/>
</dbReference>
<dbReference type="InterPro" id="IPR050358">
    <property type="entry name" value="RSE1/DDB1/CFT1"/>
</dbReference>
<dbReference type="OrthoDB" id="436637at2759"/>
<feature type="domain" description="RSE1/DDB1/CPSF1 C-terminal" evidence="2">
    <location>
        <begin position="1061"/>
        <end position="1165"/>
    </location>
</feature>
<name>A0A4Z1TCM8_GIAMU</name>
<comment type="caution">
    <text evidence="3">The sequence shown here is derived from an EMBL/GenBank/DDBJ whole genome shotgun (WGS) entry which is preliminary data.</text>
</comment>
<keyword evidence="1" id="KW-0472">Membrane</keyword>
<protein>
    <submittedName>
        <fullName evidence="3">Polyadenylation specificity factor family protein</fullName>
    </submittedName>
</protein>
<sequence length="1217" mass="137142">MEGKVCIYGLVHDALTDTYSLDLLAQIPICASVTAFATFRCQDGHDLLLLGTDQGSFMIFDCIDVPKNLVHILVSRSGPRRDMIWRIDAHQSTICIGLLDATVLLYLLTFESELLTLSPPKEYRPEQCQELMGERAEGLSCNFLLLDLVIGYASYVYVLLQSNSSGLRYLLRLSLHAWFQRPEVLPVAADLSRCLSTRLGIICFGHSLILSLSNAQLTAQWPSIVSHSKNSQSDTTISSYSPDEALMRMGSFFPEDGTIAPSTVQKGVEALSGLTERLLGSYLRLPMSTYITHLALVWSKEDREAFWGVFDTGEVFLVFRTQMEVCYDLNALINVSNIPKDTRTYGFRHEYKLLMQCPTNRGACFIRTGFIIFIGDNAGVTLYRVVDYGLDTERLSWSLTDRLKDIVHHFELTFPQHEKYGSVFPVLRLLGLITREKDVGTQSVNPVECVLHEDDVTDIDSVTNGVVFYDPYLKTQQFLLVCNITDLLLSRFLIPCKVLQRVPMKGTHDDHLLGIRLACLSSNMELVALNYNGSPIYLHLTEDNINIIQNEEERHFLDQREVIQAGLFVKLTYVGLSTSYPLLASGTISCICPLSKQLVLIIGSLQEHVDIKISRSITDISRDCLDFKAQEEDLFIQELESGSDSFYLGYTYSLFAKGLSLVHAYTDGEEVEPNSWKVVLVFQGLNQLHVFYLHILIPPFTTTSIASTLPIISLGNTWSLSISKPFHICQDNMDQLFVAFGQYLHVYSEVGTGRCLLTATDDIGYMLLHKDMIYYYIGTLLFYLPVATTIPVLLATLEEPILSLHLVEEYLLIITTQVYRIPLAPLNPRLEACQLDPFKAVFTSSMAHLRGKLILIDVDNMLTLAKMQKEQTLVPRSRLSIASRSICRALKRIRKTHFVAIQETRTQLNSTWKLLFFGYNDERNFCQLVSLDLTLEPKNLQYIPGADRLVYTCMDGIYILCDLIPSLEHRVDLIPTKISVPFAIQVGTPIGTSQELFLLGENNVLSFYSSNTGKILARTEVCDHICHLLPLSTQEEYQTVLTVTQNSGVQVYALQKDTVAAEYSLQLRACDFTSFRVVTAVLAIDPLTVVIGDRFGQISVLRCPKDRGNKVLELLGEIYVGSAIVSLQHDPITVGLNRRFYYITITGNIGSLEIATDKGEFASQLTAQDELIERGLREPRKYYDVCTFPSWRRGAGTFIGIVDQDVLSLSKERYFKW</sequence>
<dbReference type="EMBL" id="VDLU01000001">
    <property type="protein sequence ID" value="TNJ30251.1"/>
    <property type="molecule type" value="Genomic_DNA"/>
</dbReference>
<dbReference type="Pfam" id="PF03178">
    <property type="entry name" value="CPSF_A"/>
    <property type="match status" value="1"/>
</dbReference>
<evidence type="ECO:0000313" key="4">
    <source>
        <dbReference type="Proteomes" id="UP000315496"/>
    </source>
</evidence>
<dbReference type="InterPro" id="IPR004871">
    <property type="entry name" value="RSE1/DDB1/CPSF1_C"/>
</dbReference>
<dbReference type="AlphaFoldDB" id="A0A4Z1TCM8"/>
<evidence type="ECO:0000259" key="2">
    <source>
        <dbReference type="Pfam" id="PF03178"/>
    </source>
</evidence>
<gene>
    <name evidence="3" type="ORF">GMRT_14210</name>
</gene>
<keyword evidence="4" id="KW-1185">Reference proteome</keyword>
<evidence type="ECO:0000313" key="3">
    <source>
        <dbReference type="EMBL" id="TNJ30251.1"/>
    </source>
</evidence>
<evidence type="ECO:0000256" key="1">
    <source>
        <dbReference type="SAM" id="Phobius"/>
    </source>
</evidence>
<proteinExistence type="predicted"/>
<keyword evidence="1" id="KW-0812">Transmembrane</keyword>
<dbReference type="Gene3D" id="2.130.10.10">
    <property type="entry name" value="YVTN repeat-like/Quinoprotein amine dehydrogenase"/>
    <property type="match status" value="1"/>
</dbReference>